<dbReference type="Proteomes" id="UP000807159">
    <property type="component" value="Chromosome 10"/>
</dbReference>
<feature type="non-terminal residue" evidence="1">
    <location>
        <position position="1"/>
    </location>
</feature>
<protein>
    <submittedName>
        <fullName evidence="1">Uncharacterized protein</fullName>
    </submittedName>
</protein>
<organism evidence="1 2">
    <name type="scientific">Populus deltoides</name>
    <name type="common">Eastern poplar</name>
    <name type="synonym">Eastern cottonwood</name>
    <dbReference type="NCBI Taxonomy" id="3696"/>
    <lineage>
        <taxon>Eukaryota</taxon>
        <taxon>Viridiplantae</taxon>
        <taxon>Streptophyta</taxon>
        <taxon>Embryophyta</taxon>
        <taxon>Tracheophyta</taxon>
        <taxon>Spermatophyta</taxon>
        <taxon>Magnoliopsida</taxon>
        <taxon>eudicotyledons</taxon>
        <taxon>Gunneridae</taxon>
        <taxon>Pentapetalae</taxon>
        <taxon>rosids</taxon>
        <taxon>fabids</taxon>
        <taxon>Malpighiales</taxon>
        <taxon>Salicaceae</taxon>
        <taxon>Saliceae</taxon>
        <taxon>Populus</taxon>
    </lineage>
</organism>
<accession>A0A8T2XQA8</accession>
<reference evidence="1" key="1">
    <citation type="journal article" date="2021" name="J. Hered.">
        <title>Genome Assembly of Salicaceae Populus deltoides (Eastern Cottonwood) I-69 Based on Nanopore Sequencing and Hi-C Technologies.</title>
        <authorList>
            <person name="Bai S."/>
            <person name="Wu H."/>
            <person name="Zhang J."/>
            <person name="Pan Z."/>
            <person name="Zhao W."/>
            <person name="Li Z."/>
            <person name="Tong C."/>
        </authorList>
    </citation>
    <scope>NUCLEOTIDE SEQUENCE</scope>
    <source>
        <tissue evidence="1">Leaf</tissue>
    </source>
</reference>
<keyword evidence="2" id="KW-1185">Reference proteome</keyword>
<gene>
    <name evidence="1" type="ORF">H0E87_018182</name>
</gene>
<proteinExistence type="predicted"/>
<sequence>VWLAVWAGLDGSGQPVGRSVTKKSWSMGRLRERRTREGDGGRFRSCEEQREQLRGRICGRGS</sequence>
<dbReference type="AlphaFoldDB" id="A0A8T2XQA8"/>
<dbReference type="EMBL" id="JACEGQ020000010">
    <property type="protein sequence ID" value="KAH8494914.1"/>
    <property type="molecule type" value="Genomic_DNA"/>
</dbReference>
<evidence type="ECO:0000313" key="1">
    <source>
        <dbReference type="EMBL" id="KAH8494914.1"/>
    </source>
</evidence>
<name>A0A8T2XQA8_POPDE</name>
<comment type="caution">
    <text evidence="1">The sequence shown here is derived from an EMBL/GenBank/DDBJ whole genome shotgun (WGS) entry which is preliminary data.</text>
</comment>
<evidence type="ECO:0000313" key="2">
    <source>
        <dbReference type="Proteomes" id="UP000807159"/>
    </source>
</evidence>